<gene>
    <name evidence="1" type="ORF">ANN_13680</name>
</gene>
<keyword evidence="2" id="KW-1185">Reference proteome</keyword>
<accession>A0ABQ8TL34</accession>
<evidence type="ECO:0000313" key="1">
    <source>
        <dbReference type="EMBL" id="KAJ4446978.1"/>
    </source>
</evidence>
<comment type="caution">
    <text evidence="1">The sequence shown here is derived from an EMBL/GenBank/DDBJ whole genome shotgun (WGS) entry which is preliminary data.</text>
</comment>
<reference evidence="1 2" key="1">
    <citation type="journal article" date="2022" name="Allergy">
        <title>Genome assembly and annotation of Periplaneta americana reveal a comprehensive cockroach allergen profile.</title>
        <authorList>
            <person name="Wang L."/>
            <person name="Xiong Q."/>
            <person name="Saelim N."/>
            <person name="Wang L."/>
            <person name="Nong W."/>
            <person name="Wan A.T."/>
            <person name="Shi M."/>
            <person name="Liu X."/>
            <person name="Cao Q."/>
            <person name="Hui J.H.L."/>
            <person name="Sookrung N."/>
            <person name="Leung T.F."/>
            <person name="Tungtrongchitr A."/>
            <person name="Tsui S.K.W."/>
        </authorList>
    </citation>
    <scope>NUCLEOTIDE SEQUENCE [LARGE SCALE GENOMIC DNA]</scope>
    <source>
        <strain evidence="1">PWHHKU_190912</strain>
    </source>
</reference>
<evidence type="ECO:0000313" key="2">
    <source>
        <dbReference type="Proteomes" id="UP001148838"/>
    </source>
</evidence>
<organism evidence="1 2">
    <name type="scientific">Periplaneta americana</name>
    <name type="common">American cockroach</name>
    <name type="synonym">Blatta americana</name>
    <dbReference type="NCBI Taxonomy" id="6978"/>
    <lineage>
        <taxon>Eukaryota</taxon>
        <taxon>Metazoa</taxon>
        <taxon>Ecdysozoa</taxon>
        <taxon>Arthropoda</taxon>
        <taxon>Hexapoda</taxon>
        <taxon>Insecta</taxon>
        <taxon>Pterygota</taxon>
        <taxon>Neoptera</taxon>
        <taxon>Polyneoptera</taxon>
        <taxon>Dictyoptera</taxon>
        <taxon>Blattodea</taxon>
        <taxon>Blattoidea</taxon>
        <taxon>Blattidae</taxon>
        <taxon>Blattinae</taxon>
        <taxon>Periplaneta</taxon>
    </lineage>
</organism>
<proteinExistence type="predicted"/>
<dbReference type="EMBL" id="JAJSOF020000009">
    <property type="protein sequence ID" value="KAJ4446978.1"/>
    <property type="molecule type" value="Genomic_DNA"/>
</dbReference>
<sequence length="91" mass="9642">MAGLCEGGKEPPGSLIASKEGTGVIIARYGRSVCNNGPRGGGELVLSIWQCWCWTRPQPAYLKALRVTLRGIFKAMNSRPAGSASSHVRGV</sequence>
<protein>
    <submittedName>
        <fullName evidence="1">Uncharacterized protein</fullName>
    </submittedName>
</protein>
<name>A0ABQ8TL34_PERAM</name>
<dbReference type="Proteomes" id="UP001148838">
    <property type="component" value="Unassembled WGS sequence"/>
</dbReference>